<dbReference type="InterPro" id="IPR054651">
    <property type="entry name" value="Npun_F0494-like"/>
</dbReference>
<reference evidence="1 2" key="1">
    <citation type="submission" date="2024-01" db="EMBL/GenBank/DDBJ databases">
        <title>Genomic insights into the taxonomy and metabolism of the cyanobacterium Pannus brasiliensis CCIBt3594.</title>
        <authorList>
            <person name="Machado M."/>
            <person name="Botero N.B."/>
            <person name="Andreote A.P.D."/>
            <person name="Feitosa A.M.T."/>
            <person name="Popin R."/>
            <person name="Sivonen K."/>
            <person name="Fiore M.F."/>
        </authorList>
    </citation>
    <scope>NUCLEOTIDE SEQUENCE [LARGE SCALE GENOMIC DNA]</scope>
    <source>
        <strain evidence="1 2">CCIBt3594</strain>
    </source>
</reference>
<sequence length="135" mass="15164">MTLSSPPKSSIEYPAATVRRADRALRGSPFRLELFTAMKERGIPLLSIVARSGVESGYTRTPLGEAKVERHLLWLIKVGILRREVDGQGITDSFRLTPLGRQLVEKWQSAGGDLPGLGFWQRILDTLDRWFSVSR</sequence>
<evidence type="ECO:0000313" key="1">
    <source>
        <dbReference type="EMBL" id="MEG3435800.1"/>
    </source>
</evidence>
<protein>
    <submittedName>
        <fullName evidence="1">Npun_F0494 family protein</fullName>
    </submittedName>
</protein>
<accession>A0AAW9QFM8</accession>
<dbReference type="RefSeq" id="WP_332863253.1">
    <property type="nucleotide sequence ID" value="NZ_JBAFSM010000002.1"/>
</dbReference>
<proteinExistence type="predicted"/>
<dbReference type="EMBL" id="JBAFSM010000002">
    <property type="protein sequence ID" value="MEG3435800.1"/>
    <property type="molecule type" value="Genomic_DNA"/>
</dbReference>
<name>A0AAW9QFM8_9CHRO</name>
<keyword evidence="2" id="KW-1185">Reference proteome</keyword>
<dbReference type="Proteomes" id="UP001328733">
    <property type="component" value="Unassembled WGS sequence"/>
</dbReference>
<evidence type="ECO:0000313" key="2">
    <source>
        <dbReference type="Proteomes" id="UP001328733"/>
    </source>
</evidence>
<dbReference type="NCBIfam" id="NF045586">
    <property type="entry name" value="Npun_F0494_fam"/>
    <property type="match status" value="1"/>
</dbReference>
<gene>
    <name evidence="1" type="ORF">V0288_01590</name>
</gene>
<organism evidence="1 2">
    <name type="scientific">Pannus brasiliensis CCIBt3594</name>
    <dbReference type="NCBI Taxonomy" id="1427578"/>
    <lineage>
        <taxon>Bacteria</taxon>
        <taxon>Bacillati</taxon>
        <taxon>Cyanobacteriota</taxon>
        <taxon>Cyanophyceae</taxon>
        <taxon>Oscillatoriophycideae</taxon>
        <taxon>Chroococcales</taxon>
        <taxon>Microcystaceae</taxon>
        <taxon>Pannus</taxon>
    </lineage>
</organism>
<comment type="caution">
    <text evidence="1">The sequence shown here is derived from an EMBL/GenBank/DDBJ whole genome shotgun (WGS) entry which is preliminary data.</text>
</comment>
<dbReference type="AlphaFoldDB" id="A0AAW9QFM8"/>